<reference evidence="1 2" key="1">
    <citation type="submission" date="2019-09" db="EMBL/GenBank/DDBJ databases">
        <title>Genomic diversity of phyloplane-associated Pantoea species in Pakistan cotton crop.</title>
        <authorList>
            <person name="Tufail M.R."/>
            <person name="Cook D.R."/>
        </authorList>
    </citation>
    <scope>NUCLEOTIDE SEQUENCE [LARGE SCALE GENOMIC DNA]</scope>
    <source>
        <strain evidence="1 2">B_8</strain>
    </source>
</reference>
<comment type="caution">
    <text evidence="1">The sequence shown here is derived from an EMBL/GenBank/DDBJ whole genome shotgun (WGS) entry which is preliminary data.</text>
</comment>
<proteinExistence type="predicted"/>
<evidence type="ECO:0000313" key="2">
    <source>
        <dbReference type="Proteomes" id="UP000324255"/>
    </source>
</evidence>
<organism evidence="1 2">
    <name type="scientific">Candidatus Pantoea gossypiicola</name>
    <dbReference type="NCBI Taxonomy" id="2608008"/>
    <lineage>
        <taxon>Bacteria</taxon>
        <taxon>Pseudomonadati</taxon>
        <taxon>Pseudomonadota</taxon>
        <taxon>Gammaproteobacteria</taxon>
        <taxon>Enterobacterales</taxon>
        <taxon>Erwiniaceae</taxon>
        <taxon>Pantoea</taxon>
    </lineage>
</organism>
<protein>
    <submittedName>
        <fullName evidence="1">Uncharacterized protein</fullName>
    </submittedName>
</protein>
<dbReference type="Proteomes" id="UP000324255">
    <property type="component" value="Unassembled WGS sequence"/>
</dbReference>
<keyword evidence="2" id="KW-1185">Reference proteome</keyword>
<name>A0AB34CQL0_9GAMM</name>
<accession>A0AB34CQL0</accession>
<dbReference type="AlphaFoldDB" id="A0AB34CQL0"/>
<dbReference type="RefSeq" id="WP_150037357.1">
    <property type="nucleotide sequence ID" value="NZ_VWVM01000004.1"/>
</dbReference>
<gene>
    <name evidence="1" type="ORF">F3I20_07225</name>
</gene>
<sequence length="102" mass="11482">MACNCFDKVAEACDKQIRDVIGSDLAEMGESGFENAVWVMSAGDHAPVSLKYRFRYYRRRKNGEPETRQTKSDTAIMMRFCPFCGTAFSGSEVRDVPVRDGL</sequence>
<evidence type="ECO:0000313" key="1">
    <source>
        <dbReference type="EMBL" id="KAA6126844.1"/>
    </source>
</evidence>
<dbReference type="EMBL" id="VWVM01000004">
    <property type="protein sequence ID" value="KAA6126844.1"/>
    <property type="molecule type" value="Genomic_DNA"/>
</dbReference>